<sequence length="212" mass="23645">MSSIEHGRRNVRKPTGSGAAIGDRRVRRTRKLLHDAFLELVLEKGYEKTTIQDILDRADVGRSTFYGHFRDKEALLTASFDGMRAQLEHDLAGIDATGPVDVTLPAALLYEHAHRNQRVYRALCGHQGGALVQRYLRGLISDLLRKHLQPSAAHPDVPDDVAAEFYTSATLGLMVWWIDHDFCNGPAWLTAAYRALAIPAEGDALVQRISRH</sequence>
<gene>
    <name evidence="5" type="ORF">BTO20_00920</name>
</gene>
<feature type="domain" description="HTH tetR-type" evidence="4">
    <location>
        <begin position="27"/>
        <end position="87"/>
    </location>
</feature>
<name>A0A1Y0BWS9_9MYCO</name>
<dbReference type="InterPro" id="IPR050624">
    <property type="entry name" value="HTH-type_Tx_Regulator"/>
</dbReference>
<dbReference type="GO" id="GO:0003677">
    <property type="term" value="F:DNA binding"/>
    <property type="evidence" value="ECO:0007669"/>
    <property type="project" value="UniProtKB-UniRule"/>
</dbReference>
<dbReference type="InterPro" id="IPR001647">
    <property type="entry name" value="HTH_TetR"/>
</dbReference>
<organism evidence="5 6">
    <name type="scientific">Mycobacterium dioxanotrophicus</name>
    <dbReference type="NCBI Taxonomy" id="482462"/>
    <lineage>
        <taxon>Bacteria</taxon>
        <taxon>Bacillati</taxon>
        <taxon>Actinomycetota</taxon>
        <taxon>Actinomycetes</taxon>
        <taxon>Mycobacteriales</taxon>
        <taxon>Mycobacteriaceae</taxon>
        <taxon>Mycobacterium</taxon>
    </lineage>
</organism>
<evidence type="ECO:0000256" key="1">
    <source>
        <dbReference type="ARBA" id="ARBA00023125"/>
    </source>
</evidence>
<keyword evidence="6" id="KW-1185">Reference proteome</keyword>
<evidence type="ECO:0000313" key="5">
    <source>
        <dbReference type="EMBL" id="ART67347.1"/>
    </source>
</evidence>
<accession>A0A1Y0BWS9</accession>
<keyword evidence="1 2" id="KW-0238">DNA-binding</keyword>
<dbReference type="PANTHER" id="PTHR43479:SF7">
    <property type="entry name" value="TETR-FAMILY TRANSCRIPTIONAL REGULATOR"/>
    <property type="match status" value="1"/>
</dbReference>
<dbReference type="Proteomes" id="UP000195331">
    <property type="component" value="Chromosome"/>
</dbReference>
<feature type="region of interest" description="Disordered" evidence="3">
    <location>
        <begin position="1"/>
        <end position="23"/>
    </location>
</feature>
<protein>
    <recommendedName>
        <fullName evidence="4">HTH tetR-type domain-containing protein</fullName>
    </recommendedName>
</protein>
<dbReference type="SUPFAM" id="SSF46689">
    <property type="entry name" value="Homeodomain-like"/>
    <property type="match status" value="1"/>
</dbReference>
<dbReference type="Gene3D" id="1.10.357.10">
    <property type="entry name" value="Tetracycline Repressor, domain 2"/>
    <property type="match status" value="1"/>
</dbReference>
<dbReference type="InterPro" id="IPR009057">
    <property type="entry name" value="Homeodomain-like_sf"/>
</dbReference>
<reference evidence="5 6" key="1">
    <citation type="submission" date="2017-04" db="EMBL/GenBank/DDBJ databases">
        <title>Whole Genome Sequence of 1,4-Dioxane Degrading Bacterium Mycobacterium dioxanotrophicus PH-06.</title>
        <authorList>
            <person name="He Y."/>
        </authorList>
    </citation>
    <scope>NUCLEOTIDE SEQUENCE [LARGE SCALE GENOMIC DNA]</scope>
    <source>
        <strain evidence="5 6">PH-06</strain>
    </source>
</reference>
<evidence type="ECO:0000256" key="3">
    <source>
        <dbReference type="SAM" id="MobiDB-lite"/>
    </source>
</evidence>
<dbReference type="OrthoDB" id="3193022at2"/>
<dbReference type="KEGG" id="mdx:BTO20_00920"/>
<dbReference type="EMBL" id="CP020809">
    <property type="protein sequence ID" value="ART67347.1"/>
    <property type="molecule type" value="Genomic_DNA"/>
</dbReference>
<dbReference type="InterPro" id="IPR039532">
    <property type="entry name" value="TetR_C_Firmicutes"/>
</dbReference>
<evidence type="ECO:0000256" key="2">
    <source>
        <dbReference type="PROSITE-ProRule" id="PRU00335"/>
    </source>
</evidence>
<evidence type="ECO:0000313" key="6">
    <source>
        <dbReference type="Proteomes" id="UP000195331"/>
    </source>
</evidence>
<evidence type="ECO:0000259" key="4">
    <source>
        <dbReference type="PROSITE" id="PS50977"/>
    </source>
</evidence>
<dbReference type="PROSITE" id="PS50977">
    <property type="entry name" value="HTH_TETR_2"/>
    <property type="match status" value="1"/>
</dbReference>
<feature type="DNA-binding region" description="H-T-H motif" evidence="2">
    <location>
        <begin position="50"/>
        <end position="69"/>
    </location>
</feature>
<dbReference type="AlphaFoldDB" id="A0A1Y0BWS9"/>
<dbReference type="Pfam" id="PF00440">
    <property type="entry name" value="TetR_N"/>
    <property type="match status" value="1"/>
</dbReference>
<dbReference type="PRINTS" id="PR00455">
    <property type="entry name" value="HTHTETR"/>
</dbReference>
<dbReference type="Pfam" id="PF14278">
    <property type="entry name" value="TetR_C_8"/>
    <property type="match status" value="1"/>
</dbReference>
<dbReference type="PANTHER" id="PTHR43479">
    <property type="entry name" value="ACREF/ENVCD OPERON REPRESSOR-RELATED"/>
    <property type="match status" value="1"/>
</dbReference>
<proteinExistence type="predicted"/>